<evidence type="ECO:0000256" key="3">
    <source>
        <dbReference type="ARBA" id="ARBA00023125"/>
    </source>
</evidence>
<sequence length="291" mass="31899">MEIDWLRLPPLSSLRAFEAAARLGGFSAAARALNVTHAAVAQQVRGLEEHLGCALILREGRGMVLTADGRRLAVALNDGFGQIAGVLTALGTEDGERPVRVTLTASFASQWLMPRLRDFWREYPDIALTLHPEAKIVDLRREGMDLGIRYGRGDWPGLVSTYLASARMVVAGAPDLFAGQEIPDTNTLSKMEWIITANSPEQDEVISYLGINPETISRTEFPNEELSIAAARQGLGLIVESIALIEDDIREGRLRMVRDSDDSQAAYYIVMPPGRQRAAVRAFVKWLSSAA</sequence>
<protein>
    <submittedName>
        <fullName evidence="6">Transcriptional regulator</fullName>
    </submittedName>
</protein>
<comment type="similarity">
    <text evidence="1">Belongs to the LysR transcriptional regulatory family.</text>
</comment>
<evidence type="ECO:0000256" key="4">
    <source>
        <dbReference type="ARBA" id="ARBA00023163"/>
    </source>
</evidence>
<dbReference type="Proteomes" id="UP000638981">
    <property type="component" value="Unassembled WGS sequence"/>
</dbReference>
<dbReference type="GO" id="GO:0003677">
    <property type="term" value="F:DNA binding"/>
    <property type="evidence" value="ECO:0007669"/>
    <property type="project" value="UniProtKB-KW"/>
</dbReference>
<evidence type="ECO:0000256" key="1">
    <source>
        <dbReference type="ARBA" id="ARBA00009437"/>
    </source>
</evidence>
<dbReference type="Pfam" id="PF03466">
    <property type="entry name" value="LysR_substrate"/>
    <property type="match status" value="1"/>
</dbReference>
<dbReference type="InterPro" id="IPR058163">
    <property type="entry name" value="LysR-type_TF_proteobact-type"/>
</dbReference>
<keyword evidence="4" id="KW-0804">Transcription</keyword>
<dbReference type="PANTHER" id="PTHR30537">
    <property type="entry name" value="HTH-TYPE TRANSCRIPTIONAL REGULATOR"/>
    <property type="match status" value="1"/>
</dbReference>
<keyword evidence="3" id="KW-0238">DNA-binding</keyword>
<dbReference type="Gene3D" id="3.40.190.10">
    <property type="entry name" value="Periplasmic binding protein-like II"/>
    <property type="match status" value="2"/>
</dbReference>
<evidence type="ECO:0000313" key="7">
    <source>
        <dbReference type="Proteomes" id="UP000638981"/>
    </source>
</evidence>
<keyword evidence="7" id="KW-1185">Reference proteome</keyword>
<dbReference type="InterPro" id="IPR036390">
    <property type="entry name" value="WH_DNA-bd_sf"/>
</dbReference>
<feature type="domain" description="HTH lysR-type" evidence="5">
    <location>
        <begin position="9"/>
        <end position="66"/>
    </location>
</feature>
<name>A0A918TMF2_9RHOB</name>
<gene>
    <name evidence="6" type="ORF">GCM10007315_12430</name>
</gene>
<dbReference type="SUPFAM" id="SSF46785">
    <property type="entry name" value="Winged helix' DNA-binding domain"/>
    <property type="match status" value="1"/>
</dbReference>
<dbReference type="PROSITE" id="PS50931">
    <property type="entry name" value="HTH_LYSR"/>
    <property type="match status" value="1"/>
</dbReference>
<dbReference type="PANTHER" id="PTHR30537:SF5">
    <property type="entry name" value="HTH-TYPE TRANSCRIPTIONAL ACTIVATOR TTDR-RELATED"/>
    <property type="match status" value="1"/>
</dbReference>
<dbReference type="InterPro" id="IPR000847">
    <property type="entry name" value="LysR_HTH_N"/>
</dbReference>
<evidence type="ECO:0000313" key="6">
    <source>
        <dbReference type="EMBL" id="GHC51538.1"/>
    </source>
</evidence>
<keyword evidence="2" id="KW-0805">Transcription regulation</keyword>
<accession>A0A918TMF2</accession>
<dbReference type="RefSeq" id="WP_189410758.1">
    <property type="nucleotide sequence ID" value="NZ_BMYJ01000003.1"/>
</dbReference>
<dbReference type="InterPro" id="IPR005119">
    <property type="entry name" value="LysR_subst-bd"/>
</dbReference>
<dbReference type="GO" id="GO:0003700">
    <property type="term" value="F:DNA-binding transcription factor activity"/>
    <property type="evidence" value="ECO:0007669"/>
    <property type="project" value="InterPro"/>
</dbReference>
<reference evidence="6" key="1">
    <citation type="journal article" date="2014" name="Int. J. Syst. Evol. Microbiol.">
        <title>Complete genome sequence of Corynebacterium casei LMG S-19264T (=DSM 44701T), isolated from a smear-ripened cheese.</title>
        <authorList>
            <consortium name="US DOE Joint Genome Institute (JGI-PGF)"/>
            <person name="Walter F."/>
            <person name="Albersmeier A."/>
            <person name="Kalinowski J."/>
            <person name="Ruckert C."/>
        </authorList>
    </citation>
    <scope>NUCLEOTIDE SEQUENCE</scope>
    <source>
        <strain evidence="6">KCTC 23310</strain>
    </source>
</reference>
<dbReference type="PRINTS" id="PR00039">
    <property type="entry name" value="HTHLYSR"/>
</dbReference>
<dbReference type="AlphaFoldDB" id="A0A918TMF2"/>
<dbReference type="EMBL" id="BMYJ01000003">
    <property type="protein sequence ID" value="GHC51538.1"/>
    <property type="molecule type" value="Genomic_DNA"/>
</dbReference>
<comment type="caution">
    <text evidence="6">The sequence shown here is derived from an EMBL/GenBank/DDBJ whole genome shotgun (WGS) entry which is preliminary data.</text>
</comment>
<evidence type="ECO:0000256" key="2">
    <source>
        <dbReference type="ARBA" id="ARBA00023015"/>
    </source>
</evidence>
<dbReference type="InterPro" id="IPR036388">
    <property type="entry name" value="WH-like_DNA-bd_sf"/>
</dbReference>
<dbReference type="Pfam" id="PF00126">
    <property type="entry name" value="HTH_1"/>
    <property type="match status" value="1"/>
</dbReference>
<reference evidence="6" key="2">
    <citation type="submission" date="2020-09" db="EMBL/GenBank/DDBJ databases">
        <authorList>
            <person name="Sun Q."/>
            <person name="Kim S."/>
        </authorList>
    </citation>
    <scope>NUCLEOTIDE SEQUENCE</scope>
    <source>
        <strain evidence="6">KCTC 23310</strain>
    </source>
</reference>
<dbReference type="SUPFAM" id="SSF53850">
    <property type="entry name" value="Periplasmic binding protein-like II"/>
    <property type="match status" value="1"/>
</dbReference>
<evidence type="ECO:0000259" key="5">
    <source>
        <dbReference type="PROSITE" id="PS50931"/>
    </source>
</evidence>
<proteinExistence type="inferred from homology"/>
<organism evidence="6 7">
    <name type="scientific">Neogemmobacter tilapiae</name>
    <dbReference type="NCBI Taxonomy" id="875041"/>
    <lineage>
        <taxon>Bacteria</taxon>
        <taxon>Pseudomonadati</taxon>
        <taxon>Pseudomonadota</taxon>
        <taxon>Alphaproteobacteria</taxon>
        <taxon>Rhodobacterales</taxon>
        <taxon>Paracoccaceae</taxon>
        <taxon>Neogemmobacter</taxon>
    </lineage>
</organism>
<dbReference type="Gene3D" id="1.10.10.10">
    <property type="entry name" value="Winged helix-like DNA-binding domain superfamily/Winged helix DNA-binding domain"/>
    <property type="match status" value="1"/>
</dbReference>